<dbReference type="AlphaFoldDB" id="A0A3S2PR53"/>
<reference evidence="1 2" key="2">
    <citation type="submission" date="2019-01" db="EMBL/GenBank/DDBJ databases">
        <title>A chromosome length genome reference of the Java medaka (oryzias javanicus).</title>
        <authorList>
            <person name="Herpin A."/>
            <person name="Takehana Y."/>
            <person name="Naruse K."/>
            <person name="Ansai S."/>
            <person name="Kawaguchi M."/>
        </authorList>
    </citation>
    <scope>NUCLEOTIDE SEQUENCE [LARGE SCALE GENOMIC DNA]</scope>
    <source>
        <strain evidence="1">RS831</strain>
        <tissue evidence="1">Whole body</tissue>
    </source>
</reference>
<proteinExistence type="predicted"/>
<sequence length="190" mass="21715">MACAASVWVSLVHVARKHPPMHVVGVMRYHYHLGVVIEPERRTYEALYSLLCSLKEQLLKKRLIEVVLERIHLHNHFLNNRASSCNLQASPSIHPFSKDALYLLGMLSGTNWIILTFNSQRCLIPSWNAVNYPRHICLKPRHTLDPSPCVQRQLLTIIPNPKTLHLGWKIALSSHSSSQSSISHQDYNMS</sequence>
<evidence type="ECO:0000313" key="1">
    <source>
        <dbReference type="EMBL" id="RVE73740.1"/>
    </source>
</evidence>
<dbReference type="Proteomes" id="UP000283210">
    <property type="component" value="Chromosome 4"/>
</dbReference>
<protein>
    <submittedName>
        <fullName evidence="1">Uncharacterized protein</fullName>
    </submittedName>
</protein>
<keyword evidence="2" id="KW-1185">Reference proteome</keyword>
<evidence type="ECO:0000313" key="2">
    <source>
        <dbReference type="Proteomes" id="UP000283210"/>
    </source>
</evidence>
<accession>A0A3S2PR53</accession>
<name>A0A3S2PR53_ORYJA</name>
<dbReference type="EMBL" id="CM012440">
    <property type="protein sequence ID" value="RVE73740.1"/>
    <property type="molecule type" value="Genomic_DNA"/>
</dbReference>
<reference evidence="1 2" key="1">
    <citation type="submission" date="2018-11" db="EMBL/GenBank/DDBJ databases">
        <authorList>
            <person name="Lopez-Roques C."/>
            <person name="Donnadieu C."/>
            <person name="Bouchez O."/>
            <person name="Klopp C."/>
            <person name="Cabau C."/>
            <person name="Zahm M."/>
        </authorList>
    </citation>
    <scope>NUCLEOTIDE SEQUENCE [LARGE SCALE GENOMIC DNA]</scope>
    <source>
        <strain evidence="1">RS831</strain>
        <tissue evidence="1">Whole body</tissue>
    </source>
</reference>
<organism evidence="1 2">
    <name type="scientific">Oryzias javanicus</name>
    <name type="common">Javanese ricefish</name>
    <name type="synonym">Aplocheilus javanicus</name>
    <dbReference type="NCBI Taxonomy" id="123683"/>
    <lineage>
        <taxon>Eukaryota</taxon>
        <taxon>Metazoa</taxon>
        <taxon>Chordata</taxon>
        <taxon>Craniata</taxon>
        <taxon>Vertebrata</taxon>
        <taxon>Euteleostomi</taxon>
        <taxon>Actinopterygii</taxon>
        <taxon>Neopterygii</taxon>
        <taxon>Teleostei</taxon>
        <taxon>Neoteleostei</taxon>
        <taxon>Acanthomorphata</taxon>
        <taxon>Ovalentaria</taxon>
        <taxon>Atherinomorphae</taxon>
        <taxon>Beloniformes</taxon>
        <taxon>Adrianichthyidae</taxon>
        <taxon>Oryziinae</taxon>
        <taxon>Oryzias</taxon>
    </lineage>
</organism>
<gene>
    <name evidence="1" type="ORF">OJAV_G00034460</name>
</gene>